<dbReference type="CDD" id="cd01282">
    <property type="entry name" value="HTH_MerR-like_sg3"/>
    <property type="match status" value="1"/>
</dbReference>
<dbReference type="Proteomes" id="UP000562984">
    <property type="component" value="Unassembled WGS sequence"/>
</dbReference>
<keyword evidence="2" id="KW-0805">Transcription regulation</keyword>
<dbReference type="Gene3D" id="1.10.1660.10">
    <property type="match status" value="1"/>
</dbReference>
<evidence type="ECO:0000259" key="5">
    <source>
        <dbReference type="PROSITE" id="PS50937"/>
    </source>
</evidence>
<dbReference type="PROSITE" id="PS00552">
    <property type="entry name" value="HTH_MERR_1"/>
    <property type="match status" value="1"/>
</dbReference>
<evidence type="ECO:0000256" key="2">
    <source>
        <dbReference type="ARBA" id="ARBA00023015"/>
    </source>
</evidence>
<keyword evidence="1" id="KW-0678">Repressor</keyword>
<dbReference type="PRINTS" id="PR00040">
    <property type="entry name" value="HTHMERR"/>
</dbReference>
<feature type="domain" description="HTH merR-type" evidence="5">
    <location>
        <begin position="1"/>
        <end position="68"/>
    </location>
</feature>
<dbReference type="InterPro" id="IPR000551">
    <property type="entry name" value="MerR-type_HTH_dom"/>
</dbReference>
<evidence type="ECO:0000256" key="4">
    <source>
        <dbReference type="ARBA" id="ARBA00023163"/>
    </source>
</evidence>
<keyword evidence="7" id="KW-1185">Reference proteome</keyword>
<protein>
    <submittedName>
        <fullName evidence="6">MerR family transcriptional regulator</fullName>
    </submittedName>
</protein>
<dbReference type="AlphaFoldDB" id="A0A849A832"/>
<dbReference type="Pfam" id="PF13411">
    <property type="entry name" value="MerR_1"/>
    <property type="match status" value="1"/>
</dbReference>
<name>A0A849A832_9ACTN</name>
<evidence type="ECO:0000256" key="3">
    <source>
        <dbReference type="ARBA" id="ARBA00023125"/>
    </source>
</evidence>
<dbReference type="SUPFAM" id="SSF46955">
    <property type="entry name" value="Putative DNA-binding domain"/>
    <property type="match status" value="1"/>
</dbReference>
<accession>A0A849A832</accession>
<comment type="caution">
    <text evidence="6">The sequence shown here is derived from an EMBL/GenBank/DDBJ whole genome shotgun (WGS) entry which is preliminary data.</text>
</comment>
<evidence type="ECO:0000313" key="7">
    <source>
        <dbReference type="Proteomes" id="UP000562984"/>
    </source>
</evidence>
<dbReference type="PANTHER" id="PTHR30204:SF69">
    <property type="entry name" value="MERR-FAMILY TRANSCRIPTIONAL REGULATOR"/>
    <property type="match status" value="1"/>
</dbReference>
<dbReference type="GO" id="GO:0003700">
    <property type="term" value="F:DNA-binding transcription factor activity"/>
    <property type="evidence" value="ECO:0007669"/>
    <property type="project" value="InterPro"/>
</dbReference>
<dbReference type="PANTHER" id="PTHR30204">
    <property type="entry name" value="REDOX-CYCLING DRUG-SENSING TRANSCRIPTIONAL ACTIVATOR SOXR"/>
    <property type="match status" value="1"/>
</dbReference>
<gene>
    <name evidence="6" type="ORF">HKD39_10705</name>
</gene>
<reference evidence="6 7" key="1">
    <citation type="submission" date="2020-05" db="EMBL/GenBank/DDBJ databases">
        <title>Nakamurella sp. DB0629 isolated from air conditioner.</title>
        <authorList>
            <person name="Kim D.H."/>
            <person name="Kim D.-U."/>
        </authorList>
    </citation>
    <scope>NUCLEOTIDE SEQUENCE [LARGE SCALE GENOMIC DNA]</scope>
    <source>
        <strain evidence="6 7">DB0629</strain>
    </source>
</reference>
<evidence type="ECO:0000256" key="1">
    <source>
        <dbReference type="ARBA" id="ARBA00022491"/>
    </source>
</evidence>
<dbReference type="GO" id="GO:0003677">
    <property type="term" value="F:DNA binding"/>
    <property type="evidence" value="ECO:0007669"/>
    <property type="project" value="UniProtKB-KW"/>
</dbReference>
<organism evidence="6 7">
    <name type="scientific">Nakamurella aerolata</name>
    <dbReference type="NCBI Taxonomy" id="1656892"/>
    <lineage>
        <taxon>Bacteria</taxon>
        <taxon>Bacillati</taxon>
        <taxon>Actinomycetota</taxon>
        <taxon>Actinomycetes</taxon>
        <taxon>Nakamurellales</taxon>
        <taxon>Nakamurellaceae</taxon>
        <taxon>Nakamurella</taxon>
    </lineage>
</organism>
<dbReference type="EMBL" id="JABEND010000005">
    <property type="protein sequence ID" value="NNG36177.1"/>
    <property type="molecule type" value="Genomic_DNA"/>
</dbReference>
<dbReference type="InterPro" id="IPR009061">
    <property type="entry name" value="DNA-bd_dom_put_sf"/>
</dbReference>
<proteinExistence type="predicted"/>
<evidence type="ECO:0000313" key="6">
    <source>
        <dbReference type="EMBL" id="NNG36177.1"/>
    </source>
</evidence>
<dbReference type="SMART" id="SM00422">
    <property type="entry name" value="HTH_MERR"/>
    <property type="match status" value="1"/>
</dbReference>
<dbReference type="InterPro" id="IPR047057">
    <property type="entry name" value="MerR_fam"/>
</dbReference>
<sequence>MLVGELAAATGVSTRVLRYYEEQGLLCPERSSTDYRLYPPDAVQTVRQIRGLLDAGFSTVQIRALLPCARGDAPEIELCPQVAALMRETLQRMDSAAARLDEQRTRVRALLD</sequence>
<keyword evidence="4" id="KW-0804">Transcription</keyword>
<dbReference type="PROSITE" id="PS50937">
    <property type="entry name" value="HTH_MERR_2"/>
    <property type="match status" value="1"/>
</dbReference>
<keyword evidence="3" id="KW-0238">DNA-binding</keyword>